<organism evidence="4 5">
    <name type="scientific">Lagenidium giganteum</name>
    <dbReference type="NCBI Taxonomy" id="4803"/>
    <lineage>
        <taxon>Eukaryota</taxon>
        <taxon>Sar</taxon>
        <taxon>Stramenopiles</taxon>
        <taxon>Oomycota</taxon>
        <taxon>Peronosporomycetes</taxon>
        <taxon>Pythiales</taxon>
        <taxon>Pythiaceae</taxon>
    </lineage>
</organism>
<feature type="repeat" description="WD" evidence="1">
    <location>
        <begin position="1791"/>
        <end position="1824"/>
    </location>
</feature>
<dbReference type="InterPro" id="IPR011009">
    <property type="entry name" value="Kinase-like_dom_sf"/>
</dbReference>
<comment type="caution">
    <text evidence="4">The sequence shown here is derived from an EMBL/GenBank/DDBJ whole genome shotgun (WGS) entry which is preliminary data.</text>
</comment>
<dbReference type="CDD" id="cd06071">
    <property type="entry name" value="Beach"/>
    <property type="match status" value="1"/>
</dbReference>
<dbReference type="PANTHER" id="PTHR44662:SF1">
    <property type="entry name" value="WD REPEAT-CONTAINING PROTEIN 81"/>
    <property type="match status" value="1"/>
</dbReference>
<feature type="compositionally biased region" description="Polar residues" evidence="2">
    <location>
        <begin position="675"/>
        <end position="684"/>
    </location>
</feature>
<feature type="compositionally biased region" description="Polar residues" evidence="2">
    <location>
        <begin position="745"/>
        <end position="762"/>
    </location>
</feature>
<evidence type="ECO:0000256" key="1">
    <source>
        <dbReference type="PROSITE-ProRule" id="PRU00221"/>
    </source>
</evidence>
<reference evidence="4" key="2">
    <citation type="journal article" date="2023" name="Microbiol Resour">
        <title>Decontamination and Annotation of the Draft Genome Sequence of the Oomycete Lagenidium giganteum ARSEF 373.</title>
        <authorList>
            <person name="Morgan W.R."/>
            <person name="Tartar A."/>
        </authorList>
    </citation>
    <scope>NUCLEOTIDE SEQUENCE</scope>
    <source>
        <strain evidence="4">ARSEF 373</strain>
    </source>
</reference>
<dbReference type="SUPFAM" id="SSF81837">
    <property type="entry name" value="BEACH domain"/>
    <property type="match status" value="1"/>
</dbReference>
<evidence type="ECO:0000313" key="5">
    <source>
        <dbReference type="Proteomes" id="UP001146120"/>
    </source>
</evidence>
<accession>A0AAV2YGB6</accession>
<dbReference type="InterPro" id="IPR000409">
    <property type="entry name" value="BEACH_dom"/>
</dbReference>
<dbReference type="SUPFAM" id="SSF56112">
    <property type="entry name" value="Protein kinase-like (PK-like)"/>
    <property type="match status" value="2"/>
</dbReference>
<feature type="region of interest" description="Disordered" evidence="2">
    <location>
        <begin position="1703"/>
        <end position="1730"/>
    </location>
</feature>
<dbReference type="EMBL" id="DAKRPA010000436">
    <property type="protein sequence ID" value="DAZ92413.1"/>
    <property type="molecule type" value="Genomic_DNA"/>
</dbReference>
<feature type="domain" description="BEACH" evidence="3">
    <location>
        <begin position="315"/>
        <end position="580"/>
    </location>
</feature>
<sequence>MASDGDGDGDGDIRDEIDRAFGWRHAYLSNDANEVRCIVSNPAAPYELAEWFVRKIPRLPHDDPAEGDSAPSKRHRRAGGANAEDMSMMLSDHGGNSDCGEIGVRTDLESLLEKELGCLKQHVRRPPSPQSPSAFNQHASKESAVDVLKQLYHAIPVLPSDTKPQPESVLFAKCAQSTMAHLSVLRGLMPFENSWFAVFEYEKYSLQDVLKYNRHVLCDDDDATEGAQLALSDMKKRFLIYQLMRVLQFFHERGLVMAGFCPSNILLTDNLWIRLGALPVMRLHHSDKTSLGEPGKDELADTPHRNPPRRFVRMYRDVADVSDRSITERWCDGEVSNFEYLMLLNTASGRRMVDGVFHPVLPWVTDFSQRHGGWRDLTKSKFRINKGDSQLDRTYESSMIPHHITESVDSLSEITYYIYMARRTPMALLRQVVRSNFQAREYPSKMNRMYEWTPDECIPEFYMDASIFKSMHGDEMDDLAWPEWCESAEEFIHIHRAMLESDEVSQHLHHWINLNFGVCLSGDEAVQAKNVPLRVRGGGRLCKSPGFAQLFTSAHPARRVQEIAASPPRRSIILDSQIQADSNDYRQAQRLASYRPSDLKKKKAQMLSKALQIASEASESTPSTFNETMVAAPKITMGTVAATSHSFAGPADPRALSVAKLRHRKKGNKARPRSHNSAEPNSPTGVIGPGGGHVRSPSVSRLATAIPKFFNSDSNGPHSTSSSQSVTSHFHAAPAGFTFSGDATAPNSSSMSAVSTDQSRTQSMPASMSMVSTSSSGSLSTFHGHNNVNSSSSGIHIGSSFGGTTSTPSSGSSHIFKEIWQQISKPDEEESSLLSDSATMPEFDWSDTDYSCLDDVGIQLLNVGLPINLPTPNEFQSKHGAASGVEALEIERQIRFCRMADSVISAAYSIPSDVLMEHFEIDLLHMSAYDLDRAADLFALGCVIAEIYTLTPLFSKNTVVEYVNAFAEVSQRRRQSLLELNWIPLAGIQPTSQPDVKLQVDYDADIQCQLRNVPLNIKNTITALIYPNPRRRLELSGVLYGEEVSSLLHQFDRQRQVNAVVLGANTHSSNQLIVASQLAAATGFSPAQCSMFPPEFSKLYEFLAEFHMSNQWLERFDVVRKLLPQISTLPLPAFQTILPVLTHFFQASSHTESICVERVVTAIVFLLPVLAQQLGRNGTASELLCDVLRVYENGQLSFLLKICLASPEVLKNLVRAFGNAIFIDQFLPVIVDWLATPPYAPEHNDCGMIPPDSRKAPLFATEASSIIAVAFGELVSVDILGPSLSVKYVLPMILPLLGKIKAKWNKASQSSVIVQKNAAGSTAMIGGADDNGSVTIQSAEGIHITYLCKEALYDTHFIADAVLLVCREMGEVPICATLLPYIFDVLPKLITLAERAGSARIEGVPAELGREIYVILCILRHQVRSMSETAVQRELLNRRPDSLIDLLALISPPFLHPRTAAAVMAAASHSDTSDGFKTRKKRVMQTLSYMRHENASELRAFTAIGLARTIVAVCQKVGPEVAAAVTPLIQGINKFLTRCSVVYSELEVSNFQWHMASEIVSEFCTPLKQLFGREFFDKLFPIVHSSSVLQLLLLPIQSTATNVTKDLEGGLDSIIKTPLPPTTHKDDSVLRNTREVTVERHDRARTLTDAQAQLSQVIAYPKPLLRFAYRTLRLNTVKSTGFLHVPMGLDSKDQQEINEETFATQEERRRRKHQATSSSNAAAASPAKSAIRNASDQVWLRPLVTRPFMTRSAQEAAGAHTTTEAELMGHGSPAGDIGQSWMFLGEVRSTIKAHSSCVRSLSVDFDEEVALSGSKNGSCRAWRLANHPTHVQAAVYTDSPITMVQHAMDGVNALAAEAGCVYIWDLSTSHARAKLPFHDDTVQGMAVLRTMPFGGVCARAHDAASSGAGAATRFCQVGYADVVVATTRKVHTIDLRCGPRVVTDWRADARDATPMSAVAAVVSSSSGVVYQAVGMSSGVVTLLCQRMGTLVLQWQALDSKVVKIVQYAPDLVLVVGAEKEARVWALVPNRKPRLCMVLQGLPEGLTAHQVTVQSYTDMALMYVVAGSKVSTVRLVTEPTHSQSSGKSSGDIIALRLEPWSITEASVSSSLKLGKSKVAAQSIAVLPLRQVVVLGGDDGLIKLCV</sequence>
<dbReference type="InterPro" id="IPR001680">
    <property type="entry name" value="WD40_rpt"/>
</dbReference>
<feature type="compositionally biased region" description="Low complexity" evidence="2">
    <location>
        <begin position="763"/>
        <end position="780"/>
    </location>
</feature>
<dbReference type="InterPro" id="IPR036372">
    <property type="entry name" value="BEACH_dom_sf"/>
</dbReference>
<dbReference type="InterPro" id="IPR015943">
    <property type="entry name" value="WD40/YVTN_repeat-like_dom_sf"/>
</dbReference>
<gene>
    <name evidence="4" type="ORF">N0F65_000197</name>
</gene>
<dbReference type="Gene3D" id="1.10.510.10">
    <property type="entry name" value="Transferase(Phosphotransferase) domain 1"/>
    <property type="match status" value="2"/>
</dbReference>
<dbReference type="PROSITE" id="PS50197">
    <property type="entry name" value="BEACH"/>
    <property type="match status" value="1"/>
</dbReference>
<keyword evidence="1" id="KW-0853">WD repeat</keyword>
<evidence type="ECO:0000259" key="3">
    <source>
        <dbReference type="PROSITE" id="PS50197"/>
    </source>
</evidence>
<dbReference type="Proteomes" id="UP001146120">
    <property type="component" value="Unassembled WGS sequence"/>
</dbReference>
<evidence type="ECO:0000256" key="2">
    <source>
        <dbReference type="SAM" id="MobiDB-lite"/>
    </source>
</evidence>
<dbReference type="PANTHER" id="PTHR44662">
    <property type="entry name" value="WD REPEAT-CONTAINING PROTEIN 81"/>
    <property type="match status" value="1"/>
</dbReference>
<protein>
    <recommendedName>
        <fullName evidence="3">BEACH domain-containing protein</fullName>
    </recommendedName>
</protein>
<dbReference type="Pfam" id="PF02138">
    <property type="entry name" value="Beach"/>
    <property type="match status" value="1"/>
</dbReference>
<dbReference type="PROSITE" id="PS50082">
    <property type="entry name" value="WD_REPEATS_2"/>
    <property type="match status" value="1"/>
</dbReference>
<dbReference type="InterPro" id="IPR052651">
    <property type="entry name" value="WDR81"/>
</dbReference>
<reference evidence="4" key="1">
    <citation type="submission" date="2022-11" db="EMBL/GenBank/DDBJ databases">
        <authorList>
            <person name="Morgan W.R."/>
            <person name="Tartar A."/>
        </authorList>
    </citation>
    <scope>NUCLEOTIDE SEQUENCE</scope>
    <source>
        <strain evidence="4">ARSEF 373</strain>
    </source>
</reference>
<dbReference type="SMART" id="SM00320">
    <property type="entry name" value="WD40"/>
    <property type="match status" value="2"/>
</dbReference>
<proteinExistence type="predicted"/>
<keyword evidence="5" id="KW-1185">Reference proteome</keyword>
<feature type="region of interest" description="Disordered" evidence="2">
    <location>
        <begin position="740"/>
        <end position="780"/>
    </location>
</feature>
<feature type="region of interest" description="Disordered" evidence="2">
    <location>
        <begin position="662"/>
        <end position="697"/>
    </location>
</feature>
<name>A0AAV2YGB6_9STRA</name>
<dbReference type="SUPFAM" id="SSF50978">
    <property type="entry name" value="WD40 repeat-like"/>
    <property type="match status" value="1"/>
</dbReference>
<dbReference type="SMART" id="SM01026">
    <property type="entry name" value="Beach"/>
    <property type="match status" value="1"/>
</dbReference>
<dbReference type="Gene3D" id="1.10.1540.10">
    <property type="entry name" value="BEACH domain"/>
    <property type="match status" value="1"/>
</dbReference>
<dbReference type="Gene3D" id="2.130.10.10">
    <property type="entry name" value="YVTN repeat-like/Quinoprotein amine dehydrogenase"/>
    <property type="match status" value="1"/>
</dbReference>
<feature type="compositionally biased region" description="Basic residues" evidence="2">
    <location>
        <begin position="662"/>
        <end position="674"/>
    </location>
</feature>
<dbReference type="InterPro" id="IPR036322">
    <property type="entry name" value="WD40_repeat_dom_sf"/>
</dbReference>
<feature type="compositionally biased region" description="Low complexity" evidence="2">
    <location>
        <begin position="1715"/>
        <end position="1730"/>
    </location>
</feature>
<evidence type="ECO:0000313" key="4">
    <source>
        <dbReference type="EMBL" id="DAZ92413.1"/>
    </source>
</evidence>